<dbReference type="RefSeq" id="WP_281749201.1">
    <property type="nucleotide sequence ID" value="NZ_AP026933.1"/>
</dbReference>
<gene>
    <name evidence="1" type="ORF">SHM_07040</name>
</gene>
<organism evidence="1 2">
    <name type="scientific">Spiroplasma ixodetis</name>
    <dbReference type="NCBI Taxonomy" id="2141"/>
    <lineage>
        <taxon>Bacteria</taxon>
        <taxon>Bacillati</taxon>
        <taxon>Mycoplasmatota</taxon>
        <taxon>Mollicutes</taxon>
        <taxon>Entomoplasmatales</taxon>
        <taxon>Spiroplasmataceae</taxon>
        <taxon>Spiroplasma</taxon>
    </lineage>
</organism>
<dbReference type="EMBL" id="AP026933">
    <property type="protein sequence ID" value="BDT03058.1"/>
    <property type="molecule type" value="Genomic_DNA"/>
</dbReference>
<reference evidence="1 2" key="1">
    <citation type="journal article" date="2022" name="Front. Microbiol.">
        <title>Male-killing mechanisms vary between Spiroplasma species.</title>
        <authorList>
            <person name="Arai H."/>
            <person name="Inoue M."/>
            <person name="Kageyama D."/>
        </authorList>
    </citation>
    <scope>NUCLEOTIDE SEQUENCE [LARGE SCALE GENOMIC DNA]</scope>
    <source>
        <strain evidence="2">sHm</strain>
    </source>
</reference>
<accession>A0ABM8BT71</accession>
<evidence type="ECO:0000313" key="1">
    <source>
        <dbReference type="EMBL" id="BDT03058.1"/>
    </source>
</evidence>
<sequence length="86" mass="10176">MFGKNIHDHESQQKSCLKCQYEKLFKTGKILFDEWDKQPPASAQLLKIKKQLNELKIKIEEQKNDSELKFCANHPEIFDFLPLEVL</sequence>
<keyword evidence="2" id="KW-1185">Reference proteome</keyword>
<dbReference type="Proteomes" id="UP001163387">
    <property type="component" value="Chromosome"/>
</dbReference>
<proteinExistence type="predicted"/>
<name>A0ABM8BT71_9MOLU</name>
<protein>
    <submittedName>
        <fullName evidence="1">Uncharacterized protein</fullName>
    </submittedName>
</protein>
<evidence type="ECO:0000313" key="2">
    <source>
        <dbReference type="Proteomes" id="UP001163387"/>
    </source>
</evidence>